<evidence type="ECO:0000313" key="2">
    <source>
        <dbReference type="EMBL" id="SKA76680.1"/>
    </source>
</evidence>
<keyword evidence="3" id="KW-1185">Reference proteome</keyword>
<dbReference type="RefSeq" id="WP_078811459.1">
    <property type="nucleotide sequence ID" value="NZ_FUYE01000001.1"/>
</dbReference>
<dbReference type="InterPro" id="IPR013320">
    <property type="entry name" value="ConA-like_dom_sf"/>
</dbReference>
<reference evidence="3" key="1">
    <citation type="submission" date="2017-02" db="EMBL/GenBank/DDBJ databases">
        <authorList>
            <person name="Varghese N."/>
            <person name="Submissions S."/>
        </authorList>
    </citation>
    <scope>NUCLEOTIDE SEQUENCE [LARGE SCALE GENOMIC DNA]</scope>
    <source>
        <strain evidence="3">ATCC 700200</strain>
    </source>
</reference>
<proteinExistence type="predicted"/>
<dbReference type="Proteomes" id="UP000190774">
    <property type="component" value="Unassembled WGS sequence"/>
</dbReference>
<keyword evidence="1" id="KW-0732">Signal</keyword>
<sequence>MTTSRCWMCLGSLVCLSVLTLAAEEQDWVETFEPIHAERFLTPIPNKNTEVRDGVLWTRGSSGGKYPPMFYLGVEGADLTLSFRYRHLQAGGWLWFFVDGDDGFGSTDHLLRVKLLRTGLQLQVDGHSKDPAHPQRQMKREADAVSGAYRLNEVLPLQPLSLQENVWHEVKLTFRGDILSLHLDGQLYVDALKRPGFKGQKRKLLWMQNGGEKGIELDDLRVSAVQP</sequence>
<name>A0A1T4WHA9_9BACT</name>
<dbReference type="EMBL" id="FUYE01000001">
    <property type="protein sequence ID" value="SKA76680.1"/>
    <property type="molecule type" value="Genomic_DNA"/>
</dbReference>
<dbReference type="SUPFAM" id="SSF49899">
    <property type="entry name" value="Concanavalin A-like lectins/glucanases"/>
    <property type="match status" value="1"/>
</dbReference>
<accession>A0A1T4WHA9</accession>
<organism evidence="2 3">
    <name type="scientific">Prosthecobacter debontii</name>
    <dbReference type="NCBI Taxonomy" id="48467"/>
    <lineage>
        <taxon>Bacteria</taxon>
        <taxon>Pseudomonadati</taxon>
        <taxon>Verrucomicrobiota</taxon>
        <taxon>Verrucomicrobiia</taxon>
        <taxon>Verrucomicrobiales</taxon>
        <taxon>Verrucomicrobiaceae</taxon>
        <taxon>Prosthecobacter</taxon>
    </lineage>
</organism>
<gene>
    <name evidence="2" type="ORF">SAMN02745166_00228</name>
</gene>
<feature type="chain" id="PRO_5012933620" description="3-keto-disaccharide hydrolase domain-containing protein" evidence="1">
    <location>
        <begin position="23"/>
        <end position="227"/>
    </location>
</feature>
<dbReference type="Gene3D" id="2.60.120.560">
    <property type="entry name" value="Exo-inulinase, domain 1"/>
    <property type="match status" value="1"/>
</dbReference>
<feature type="signal peptide" evidence="1">
    <location>
        <begin position="1"/>
        <end position="22"/>
    </location>
</feature>
<protein>
    <recommendedName>
        <fullName evidence="4">3-keto-disaccharide hydrolase domain-containing protein</fullName>
    </recommendedName>
</protein>
<dbReference type="AlphaFoldDB" id="A0A1T4WHA9"/>
<dbReference type="STRING" id="48467.SAMN02745166_00228"/>
<evidence type="ECO:0000256" key="1">
    <source>
        <dbReference type="SAM" id="SignalP"/>
    </source>
</evidence>
<evidence type="ECO:0000313" key="3">
    <source>
        <dbReference type="Proteomes" id="UP000190774"/>
    </source>
</evidence>
<evidence type="ECO:0008006" key="4">
    <source>
        <dbReference type="Google" id="ProtNLM"/>
    </source>
</evidence>
<dbReference type="OrthoDB" id="3078273at2"/>